<reference evidence="2" key="1">
    <citation type="journal article" date="2019" name="bioRxiv">
        <title>The Genome of the Zebra Mussel, Dreissena polymorpha: A Resource for Invasive Species Research.</title>
        <authorList>
            <person name="McCartney M.A."/>
            <person name="Auch B."/>
            <person name="Kono T."/>
            <person name="Mallez S."/>
            <person name="Zhang Y."/>
            <person name="Obille A."/>
            <person name="Becker A."/>
            <person name="Abrahante J.E."/>
            <person name="Garbe J."/>
            <person name="Badalamenti J.P."/>
            <person name="Herman A."/>
            <person name="Mangelson H."/>
            <person name="Liachko I."/>
            <person name="Sullivan S."/>
            <person name="Sone E.D."/>
            <person name="Koren S."/>
            <person name="Silverstein K.A.T."/>
            <person name="Beckman K.B."/>
            <person name="Gohl D.M."/>
        </authorList>
    </citation>
    <scope>NUCLEOTIDE SEQUENCE</scope>
    <source>
        <strain evidence="2">Duluth1</strain>
        <tissue evidence="2">Whole animal</tissue>
    </source>
</reference>
<comment type="caution">
    <text evidence="2">The sequence shown here is derived from an EMBL/GenBank/DDBJ whole genome shotgun (WGS) entry which is preliminary data.</text>
</comment>
<sequence>MEVFHCEVPSNQIVPFYSGPGQSEGKPKELEACRKVIGAWAMGATVSKVDSMGTVCRLGARP</sequence>
<protein>
    <recommendedName>
        <fullName evidence="1">Copper type II ascorbate-dependent monooxygenase N-terminal domain-containing protein</fullName>
    </recommendedName>
</protein>
<dbReference type="InterPro" id="IPR000323">
    <property type="entry name" value="Cu2_ascorb_mOase_N"/>
</dbReference>
<dbReference type="Proteomes" id="UP000828390">
    <property type="component" value="Unassembled WGS sequence"/>
</dbReference>
<name>A0A9D4FI48_DREPO</name>
<feature type="domain" description="Copper type II ascorbate-dependent monooxygenase N-terminal" evidence="1">
    <location>
        <begin position="1"/>
        <end position="46"/>
    </location>
</feature>
<reference evidence="2" key="2">
    <citation type="submission" date="2020-11" db="EMBL/GenBank/DDBJ databases">
        <authorList>
            <person name="McCartney M.A."/>
            <person name="Auch B."/>
            <person name="Kono T."/>
            <person name="Mallez S."/>
            <person name="Becker A."/>
            <person name="Gohl D.M."/>
            <person name="Silverstein K.A.T."/>
            <person name="Koren S."/>
            <person name="Bechman K.B."/>
            <person name="Herman A."/>
            <person name="Abrahante J.E."/>
            <person name="Garbe J."/>
        </authorList>
    </citation>
    <scope>NUCLEOTIDE SEQUENCE</scope>
    <source>
        <strain evidence="2">Duluth1</strain>
        <tissue evidence="2">Whole animal</tissue>
    </source>
</reference>
<dbReference type="EMBL" id="JAIWYP010000007">
    <property type="protein sequence ID" value="KAH3798089.1"/>
    <property type="molecule type" value="Genomic_DNA"/>
</dbReference>
<dbReference type="GO" id="GO:0016715">
    <property type="term" value="F:oxidoreductase activity, acting on paired donors, with incorporation or reduction of molecular oxygen, reduced ascorbate as one donor, and incorporation of one atom of oxygen"/>
    <property type="evidence" value="ECO:0007669"/>
    <property type="project" value="InterPro"/>
</dbReference>
<organism evidence="2 3">
    <name type="scientific">Dreissena polymorpha</name>
    <name type="common">Zebra mussel</name>
    <name type="synonym">Mytilus polymorpha</name>
    <dbReference type="NCBI Taxonomy" id="45954"/>
    <lineage>
        <taxon>Eukaryota</taxon>
        <taxon>Metazoa</taxon>
        <taxon>Spiralia</taxon>
        <taxon>Lophotrochozoa</taxon>
        <taxon>Mollusca</taxon>
        <taxon>Bivalvia</taxon>
        <taxon>Autobranchia</taxon>
        <taxon>Heteroconchia</taxon>
        <taxon>Euheterodonta</taxon>
        <taxon>Imparidentia</taxon>
        <taxon>Neoheterodontei</taxon>
        <taxon>Myida</taxon>
        <taxon>Dreissenoidea</taxon>
        <taxon>Dreissenidae</taxon>
        <taxon>Dreissena</taxon>
    </lineage>
</organism>
<evidence type="ECO:0000313" key="3">
    <source>
        <dbReference type="Proteomes" id="UP000828390"/>
    </source>
</evidence>
<gene>
    <name evidence="2" type="ORF">DPMN_151679</name>
</gene>
<dbReference type="AlphaFoldDB" id="A0A9D4FI48"/>
<keyword evidence="3" id="KW-1185">Reference proteome</keyword>
<dbReference type="GO" id="GO:0005507">
    <property type="term" value="F:copper ion binding"/>
    <property type="evidence" value="ECO:0007669"/>
    <property type="project" value="InterPro"/>
</dbReference>
<proteinExistence type="predicted"/>
<accession>A0A9D4FI48</accession>
<dbReference type="Pfam" id="PF01082">
    <property type="entry name" value="Cu2_monooxygen"/>
    <property type="match status" value="1"/>
</dbReference>
<evidence type="ECO:0000313" key="2">
    <source>
        <dbReference type="EMBL" id="KAH3798089.1"/>
    </source>
</evidence>
<evidence type="ECO:0000259" key="1">
    <source>
        <dbReference type="Pfam" id="PF01082"/>
    </source>
</evidence>